<evidence type="ECO:0008006" key="6">
    <source>
        <dbReference type="Google" id="ProtNLM"/>
    </source>
</evidence>
<dbReference type="AlphaFoldDB" id="A0ABD0UNR5"/>
<dbReference type="Pfam" id="PF20431">
    <property type="entry name" value="E_motif"/>
    <property type="match status" value="1"/>
</dbReference>
<evidence type="ECO:0000256" key="3">
    <source>
        <dbReference type="SAM" id="MobiDB-lite"/>
    </source>
</evidence>
<dbReference type="SUPFAM" id="SSF48452">
    <property type="entry name" value="TPR-like"/>
    <property type="match status" value="1"/>
</dbReference>
<keyword evidence="1" id="KW-0677">Repeat</keyword>
<dbReference type="PANTHER" id="PTHR47926">
    <property type="entry name" value="PENTATRICOPEPTIDE REPEAT-CONTAINING PROTEIN"/>
    <property type="match status" value="1"/>
</dbReference>
<evidence type="ECO:0000256" key="1">
    <source>
        <dbReference type="ARBA" id="ARBA00022737"/>
    </source>
</evidence>
<sequence>MGIRYGLGGNLDLSHGQYDSSNASNIEDYIFQRVISFIHVPYQISTPWARSQSRPQKGSNGLKTDHSSPLIRDTCGIRPIPIKDNRSQGDSIRPLPHRLDEAVKIVCCGGSAISPPTFSLVLQETIHRREFKLGKAIHAHILATGLTPGKYLNTKLIILYAKAGDLNAARHLFDQMPDPNLFAYNAMISGFVHKGLEPRGLELYYSMRDNGLDPDQFTFSSVFHACAGLASLEHGRRAHCVMIKKKTTANIVVSSALVDMYLKCSNLDDARQEFDTLPDRNVITWTALISGYGRHGKVRDVIELFHQMIEEDFRPNSVTFLSLLSACSHGGLVDTGWKYFVSMIEDYGFRPKKEHYAVMVDMMGRAGRLNEAYELVCNSPCKDHSVVWGALIGACRNYGDVEMVKVAASKFFKMSPENVGKYVVVSNAFAASEMWEKAADVRERIGRLGLSKETAWSSVVSGNITLQTAKDYKSY</sequence>
<evidence type="ECO:0000313" key="5">
    <source>
        <dbReference type="Proteomes" id="UP001552299"/>
    </source>
</evidence>
<gene>
    <name evidence="4" type="ORF">M5K25_017921</name>
</gene>
<reference evidence="4 5" key="1">
    <citation type="journal article" date="2024" name="Plant Biotechnol. J.">
        <title>Dendrobium thyrsiflorum genome and its molecular insights into genes involved in important horticultural traits.</title>
        <authorList>
            <person name="Chen B."/>
            <person name="Wang J.Y."/>
            <person name="Zheng P.J."/>
            <person name="Li K.L."/>
            <person name="Liang Y.M."/>
            <person name="Chen X.F."/>
            <person name="Zhang C."/>
            <person name="Zhao X."/>
            <person name="He X."/>
            <person name="Zhang G.Q."/>
            <person name="Liu Z.J."/>
            <person name="Xu Q."/>
        </authorList>
    </citation>
    <scope>NUCLEOTIDE SEQUENCE [LARGE SCALE GENOMIC DNA]</scope>
    <source>
        <strain evidence="4">GZMU011</strain>
    </source>
</reference>
<feature type="region of interest" description="Disordered" evidence="3">
    <location>
        <begin position="48"/>
        <end position="68"/>
    </location>
</feature>
<proteinExistence type="predicted"/>
<dbReference type="InterPro" id="IPR011990">
    <property type="entry name" value="TPR-like_helical_dom_sf"/>
</dbReference>
<dbReference type="Pfam" id="PF13041">
    <property type="entry name" value="PPR_2"/>
    <property type="match status" value="2"/>
</dbReference>
<protein>
    <recommendedName>
        <fullName evidence="6">Pentatricopeptide repeat-containing protein</fullName>
    </recommendedName>
</protein>
<dbReference type="Proteomes" id="UP001552299">
    <property type="component" value="Unassembled WGS sequence"/>
</dbReference>
<dbReference type="FunFam" id="1.25.40.10:FF:000381">
    <property type="entry name" value="Pentatricopeptide repeat-containing protein"/>
    <property type="match status" value="1"/>
</dbReference>
<dbReference type="Pfam" id="PF01535">
    <property type="entry name" value="PPR"/>
    <property type="match status" value="1"/>
</dbReference>
<keyword evidence="5" id="KW-1185">Reference proteome</keyword>
<feature type="repeat" description="PPR" evidence="2">
    <location>
        <begin position="180"/>
        <end position="214"/>
    </location>
</feature>
<dbReference type="Gene3D" id="1.25.40.10">
    <property type="entry name" value="Tetratricopeptide repeat domain"/>
    <property type="match status" value="3"/>
</dbReference>
<evidence type="ECO:0000313" key="4">
    <source>
        <dbReference type="EMBL" id="KAL0911981.1"/>
    </source>
</evidence>
<evidence type="ECO:0000256" key="2">
    <source>
        <dbReference type="PROSITE-ProRule" id="PRU00708"/>
    </source>
</evidence>
<feature type="repeat" description="PPR" evidence="2">
    <location>
        <begin position="316"/>
        <end position="351"/>
    </location>
</feature>
<dbReference type="InterPro" id="IPR046960">
    <property type="entry name" value="PPR_At4g14850-like_plant"/>
</dbReference>
<comment type="caution">
    <text evidence="4">The sequence shown here is derived from an EMBL/GenBank/DDBJ whole genome shotgun (WGS) entry which is preliminary data.</text>
</comment>
<dbReference type="NCBIfam" id="TIGR00756">
    <property type="entry name" value="PPR"/>
    <property type="match status" value="3"/>
</dbReference>
<accession>A0ABD0UNR5</accession>
<organism evidence="4 5">
    <name type="scientific">Dendrobium thyrsiflorum</name>
    <name type="common">Pinecone-like raceme dendrobium</name>
    <name type="synonym">Orchid</name>
    <dbReference type="NCBI Taxonomy" id="117978"/>
    <lineage>
        <taxon>Eukaryota</taxon>
        <taxon>Viridiplantae</taxon>
        <taxon>Streptophyta</taxon>
        <taxon>Embryophyta</taxon>
        <taxon>Tracheophyta</taxon>
        <taxon>Spermatophyta</taxon>
        <taxon>Magnoliopsida</taxon>
        <taxon>Liliopsida</taxon>
        <taxon>Asparagales</taxon>
        <taxon>Orchidaceae</taxon>
        <taxon>Epidendroideae</taxon>
        <taxon>Malaxideae</taxon>
        <taxon>Dendrobiinae</taxon>
        <taxon>Dendrobium</taxon>
    </lineage>
</organism>
<dbReference type="InterPro" id="IPR002885">
    <property type="entry name" value="PPR_rpt"/>
</dbReference>
<feature type="repeat" description="PPR" evidence="2">
    <location>
        <begin position="281"/>
        <end position="315"/>
    </location>
</feature>
<feature type="compositionally biased region" description="Polar residues" evidence="3">
    <location>
        <begin position="48"/>
        <end position="62"/>
    </location>
</feature>
<name>A0ABD0UNR5_DENTH</name>
<dbReference type="EMBL" id="JANQDX010000014">
    <property type="protein sequence ID" value="KAL0911981.1"/>
    <property type="molecule type" value="Genomic_DNA"/>
</dbReference>
<dbReference type="PROSITE" id="PS51375">
    <property type="entry name" value="PPR"/>
    <property type="match status" value="3"/>
</dbReference>
<dbReference type="InterPro" id="IPR046848">
    <property type="entry name" value="E_motif"/>
</dbReference>
<dbReference type="GO" id="GO:0009451">
    <property type="term" value="P:RNA modification"/>
    <property type="evidence" value="ECO:0007669"/>
    <property type="project" value="UniProtKB-ARBA"/>
</dbReference>
<dbReference type="FunFam" id="1.25.40.10:FF:000090">
    <property type="entry name" value="Pentatricopeptide repeat-containing protein, chloroplastic"/>
    <property type="match status" value="1"/>
</dbReference>
<dbReference type="PANTHER" id="PTHR47926:SF347">
    <property type="entry name" value="PENTATRICOPEPTIDE REPEAT-CONTAINING PROTEIN"/>
    <property type="match status" value="1"/>
</dbReference>